<evidence type="ECO:0000256" key="1">
    <source>
        <dbReference type="SAM" id="SignalP"/>
    </source>
</evidence>
<evidence type="ECO:0000313" key="3">
    <source>
        <dbReference type="Proteomes" id="UP000028524"/>
    </source>
</evidence>
<evidence type="ECO:0000313" key="2">
    <source>
        <dbReference type="EMBL" id="KFA61897.1"/>
    </source>
</evidence>
<name>A0A084QD62_STAC4</name>
<dbReference type="HOGENOM" id="CLU_1928966_0_0_1"/>
<dbReference type="InParanoid" id="A0A084QD62"/>
<accession>A0A084QD62</accession>
<keyword evidence="1" id="KW-0732">Signal</keyword>
<reference evidence="2 3" key="1">
    <citation type="journal article" date="2014" name="BMC Genomics">
        <title>Comparative genome sequencing reveals chemotype-specific gene clusters in the toxigenic black mold Stachybotrys.</title>
        <authorList>
            <person name="Semeiks J."/>
            <person name="Borek D."/>
            <person name="Otwinowski Z."/>
            <person name="Grishin N.V."/>
        </authorList>
    </citation>
    <scope>NUCLEOTIDE SEQUENCE [LARGE SCALE GENOMIC DNA]</scope>
    <source>
        <strain evidence="2 3">IBT 40285</strain>
    </source>
</reference>
<gene>
    <name evidence="2" type="ORF">S40285_10429</name>
</gene>
<dbReference type="EMBL" id="KL660825">
    <property type="protein sequence ID" value="KFA61897.1"/>
    <property type="molecule type" value="Genomic_DNA"/>
</dbReference>
<dbReference type="AlphaFoldDB" id="A0A084QD62"/>
<evidence type="ECO:0008006" key="4">
    <source>
        <dbReference type="Google" id="ProtNLM"/>
    </source>
</evidence>
<sequence>MKFTAVIVAAFAGLAAATCGNNCVRNVGATRFGLEVFSKRLSDCAAFLETTVTEPAVTVTQTITTSTVVVERVPVVPTYATQCANDPVMYASACLCNTVSVSTVTVTAPTVVEVVEVAATITVAPIVYQGV</sequence>
<feature type="signal peptide" evidence="1">
    <location>
        <begin position="1"/>
        <end position="17"/>
    </location>
</feature>
<protein>
    <recommendedName>
        <fullName evidence="4">Hydrophobin</fullName>
    </recommendedName>
</protein>
<organism evidence="2 3">
    <name type="scientific">Stachybotrys chlorohalonatus (strain IBT 40285)</name>
    <dbReference type="NCBI Taxonomy" id="1283841"/>
    <lineage>
        <taxon>Eukaryota</taxon>
        <taxon>Fungi</taxon>
        <taxon>Dikarya</taxon>
        <taxon>Ascomycota</taxon>
        <taxon>Pezizomycotina</taxon>
        <taxon>Sordariomycetes</taxon>
        <taxon>Hypocreomycetidae</taxon>
        <taxon>Hypocreales</taxon>
        <taxon>Stachybotryaceae</taxon>
        <taxon>Stachybotrys</taxon>
    </lineage>
</organism>
<dbReference type="OrthoDB" id="5153170at2759"/>
<dbReference type="Proteomes" id="UP000028524">
    <property type="component" value="Unassembled WGS sequence"/>
</dbReference>
<feature type="chain" id="PRO_5001779119" description="Hydrophobin" evidence="1">
    <location>
        <begin position="18"/>
        <end position="131"/>
    </location>
</feature>
<keyword evidence="3" id="KW-1185">Reference proteome</keyword>
<proteinExistence type="predicted"/>